<evidence type="ECO:0000313" key="2">
    <source>
        <dbReference type="Proteomes" id="UP001216907"/>
    </source>
</evidence>
<accession>A0ABT6FA78</accession>
<dbReference type="EMBL" id="JARRAG010000002">
    <property type="protein sequence ID" value="MDG3004460.1"/>
    <property type="molecule type" value="Genomic_DNA"/>
</dbReference>
<keyword evidence="2" id="KW-1185">Reference proteome</keyword>
<name>A0ABT6FA78_9BACT</name>
<dbReference type="Proteomes" id="UP001216907">
    <property type="component" value="Unassembled WGS sequence"/>
</dbReference>
<dbReference type="RefSeq" id="WP_277860817.1">
    <property type="nucleotide sequence ID" value="NZ_JARRAG010000002.1"/>
</dbReference>
<proteinExistence type="predicted"/>
<evidence type="ECO:0000313" key="1">
    <source>
        <dbReference type="EMBL" id="MDG3004460.1"/>
    </source>
</evidence>
<sequence length="159" mass="17526">MPSMLNSLAQGFKNYKKIAQFQLKNNTVKGCYDEATNRGTSRPRAVGLAMGIGAATFLAPPVIIGAQAVKDYHDKQRAEMQRNNRSALIHTLQSNGISQNGAIEIAELVIMSRSAGNYISMADFKMWKIVSCVKEPSLERYTHLLLGRLETEKPELGLA</sequence>
<comment type="caution">
    <text evidence="1">The sequence shown here is derived from an EMBL/GenBank/DDBJ whole genome shotgun (WGS) entry which is preliminary data.</text>
</comment>
<gene>
    <name evidence="1" type="ORF">PZE19_11800</name>
</gene>
<protein>
    <submittedName>
        <fullName evidence="1">Uncharacterized protein</fullName>
    </submittedName>
</protein>
<reference evidence="1 2" key="1">
    <citation type="submission" date="2023-03" db="EMBL/GenBank/DDBJ databases">
        <title>Paludisphaera mucosa sp. nov. a novel planctomycete from northern fen.</title>
        <authorList>
            <person name="Ivanova A."/>
        </authorList>
    </citation>
    <scope>NUCLEOTIDE SEQUENCE [LARGE SCALE GENOMIC DNA]</scope>
    <source>
        <strain evidence="1 2">Pla2</strain>
    </source>
</reference>
<organism evidence="1 2">
    <name type="scientific">Paludisphaera mucosa</name>
    <dbReference type="NCBI Taxonomy" id="3030827"/>
    <lineage>
        <taxon>Bacteria</taxon>
        <taxon>Pseudomonadati</taxon>
        <taxon>Planctomycetota</taxon>
        <taxon>Planctomycetia</taxon>
        <taxon>Isosphaerales</taxon>
        <taxon>Isosphaeraceae</taxon>
        <taxon>Paludisphaera</taxon>
    </lineage>
</organism>